<feature type="domain" description="DDH" evidence="1">
    <location>
        <begin position="14"/>
        <end position="152"/>
    </location>
</feature>
<gene>
    <name evidence="3" type="ORF">ASU35_04385</name>
</gene>
<dbReference type="STRING" id="290052.ASU35_04385"/>
<evidence type="ECO:0000313" key="3">
    <source>
        <dbReference type="EMBL" id="KSV57649.1"/>
    </source>
</evidence>
<name>A0A0V8QAQ0_9FIRM</name>
<dbReference type="OrthoDB" id="9803668at2"/>
<dbReference type="Gene3D" id="3.90.1640.10">
    <property type="entry name" value="inorganic pyrophosphatase (n-terminal core)"/>
    <property type="match status" value="1"/>
</dbReference>
<evidence type="ECO:0000259" key="2">
    <source>
        <dbReference type="Pfam" id="PF02272"/>
    </source>
</evidence>
<sequence>MNRFLEAIATADSIGIAGHIRPDGDCYGSCMGLYNYIREQFPDKKISVYLESFVPEFSFISRSQEIETEPQEFTYDLFMALDCGASDRLGKFLPLFEQAKKQIVVDHHISNTSFGQENYIEADASSTSEIIYTLLEEEKISKSVGEALYLGIVHDTGVFKHSCTTKRTMEIAGRLITLDIPFSKIIDETFYQKTYVQNQVLGRCLLESLLLLDGKVIASFIDRKTMDFYGAKSHDLDGIIDQLRVTEGVEVAVLLHETAFHEYKVSLRCNTELDVSRIAAYFGGGGHKKAAGCTMSGSYRDALTNLCGHIEAAMAKEE</sequence>
<dbReference type="PANTHER" id="PTHR47618:SF1">
    <property type="entry name" value="BIFUNCTIONAL OLIGORIBONUCLEASE AND PAP PHOSPHATASE NRNA"/>
    <property type="match status" value="1"/>
</dbReference>
<dbReference type="SUPFAM" id="SSF64182">
    <property type="entry name" value="DHH phosphoesterases"/>
    <property type="match status" value="1"/>
</dbReference>
<dbReference type="GO" id="GO:0003676">
    <property type="term" value="F:nucleic acid binding"/>
    <property type="evidence" value="ECO:0007669"/>
    <property type="project" value="InterPro"/>
</dbReference>
<dbReference type="InterPro" id="IPR038763">
    <property type="entry name" value="DHH_sf"/>
</dbReference>
<dbReference type="Pfam" id="PF01368">
    <property type="entry name" value="DHH"/>
    <property type="match status" value="1"/>
</dbReference>
<dbReference type="EMBL" id="LNAM01000208">
    <property type="protein sequence ID" value="KSV57649.1"/>
    <property type="molecule type" value="Genomic_DNA"/>
</dbReference>
<dbReference type="PANTHER" id="PTHR47618">
    <property type="entry name" value="BIFUNCTIONAL OLIGORIBONUCLEASE AND PAP PHOSPHATASE NRNA"/>
    <property type="match status" value="1"/>
</dbReference>
<comment type="caution">
    <text evidence="3">The sequence shown here is derived from an EMBL/GenBank/DDBJ whole genome shotgun (WGS) entry which is preliminary data.</text>
</comment>
<dbReference type="Proteomes" id="UP000054874">
    <property type="component" value="Unassembled WGS sequence"/>
</dbReference>
<keyword evidence="4" id="KW-1185">Reference proteome</keyword>
<evidence type="ECO:0000313" key="4">
    <source>
        <dbReference type="Proteomes" id="UP000054874"/>
    </source>
</evidence>
<dbReference type="InterPro" id="IPR003156">
    <property type="entry name" value="DHHA1_dom"/>
</dbReference>
<reference evidence="3 4" key="1">
    <citation type="submission" date="2015-11" db="EMBL/GenBank/DDBJ databases">
        <title>Butyribacter intestini gen. nov., sp. nov., a butyric acid-producing bacterium of the family Lachnospiraceae isolated from the human faeces.</title>
        <authorList>
            <person name="Zou Y."/>
            <person name="Xue W."/>
            <person name="Luo G."/>
            <person name="Lv M."/>
        </authorList>
    </citation>
    <scope>NUCLEOTIDE SEQUENCE [LARGE SCALE GENOMIC DNA]</scope>
    <source>
        <strain evidence="3 4">ACET-33324</strain>
    </source>
</reference>
<organism evidence="3 4">
    <name type="scientific">Acetivibrio ethanolgignens</name>
    <dbReference type="NCBI Taxonomy" id="290052"/>
    <lineage>
        <taxon>Bacteria</taxon>
        <taxon>Bacillati</taxon>
        <taxon>Bacillota</taxon>
        <taxon>Clostridia</taxon>
        <taxon>Eubacteriales</taxon>
        <taxon>Oscillospiraceae</taxon>
        <taxon>Acetivibrio</taxon>
    </lineage>
</organism>
<dbReference type="RefSeq" id="WP_058354145.1">
    <property type="nucleotide sequence ID" value="NZ_CABMMD010000208.1"/>
</dbReference>
<dbReference type="Gene3D" id="3.10.310.30">
    <property type="match status" value="1"/>
</dbReference>
<accession>A0A0V8QAQ0</accession>
<evidence type="ECO:0000259" key="1">
    <source>
        <dbReference type="Pfam" id="PF01368"/>
    </source>
</evidence>
<dbReference type="InterPro" id="IPR051319">
    <property type="entry name" value="Oligoribo/pAp-PDE_c-di-AMP_PDE"/>
</dbReference>
<feature type="domain" description="DHHA1" evidence="2">
    <location>
        <begin position="215"/>
        <end position="311"/>
    </location>
</feature>
<proteinExistence type="predicted"/>
<dbReference type="Pfam" id="PF02272">
    <property type="entry name" value="DHHA1"/>
    <property type="match status" value="1"/>
</dbReference>
<dbReference type="InterPro" id="IPR001667">
    <property type="entry name" value="DDH_dom"/>
</dbReference>
<dbReference type="AlphaFoldDB" id="A0A0V8QAQ0"/>
<protein>
    <submittedName>
        <fullName evidence="3">Exopolyphosphatase</fullName>
    </submittedName>
</protein>